<keyword evidence="3" id="KW-1185">Reference proteome</keyword>
<evidence type="ECO:0000313" key="2">
    <source>
        <dbReference type="EMBL" id="QDU35486.1"/>
    </source>
</evidence>
<dbReference type="Proteomes" id="UP000317369">
    <property type="component" value="Chromosome"/>
</dbReference>
<name>A0A517YZ36_9BACT</name>
<organism evidence="2 3">
    <name type="scientific">Poriferisphaera corsica</name>
    <dbReference type="NCBI Taxonomy" id="2528020"/>
    <lineage>
        <taxon>Bacteria</taxon>
        <taxon>Pseudomonadati</taxon>
        <taxon>Planctomycetota</taxon>
        <taxon>Phycisphaerae</taxon>
        <taxon>Phycisphaerales</taxon>
        <taxon>Phycisphaeraceae</taxon>
        <taxon>Poriferisphaera</taxon>
    </lineage>
</organism>
<dbReference type="AlphaFoldDB" id="A0A517YZ36"/>
<accession>A0A517YZ36</accession>
<evidence type="ECO:0000256" key="1">
    <source>
        <dbReference type="SAM" id="MobiDB-lite"/>
    </source>
</evidence>
<dbReference type="EMBL" id="CP036425">
    <property type="protein sequence ID" value="QDU35486.1"/>
    <property type="molecule type" value="Genomic_DNA"/>
</dbReference>
<evidence type="ECO:0000313" key="3">
    <source>
        <dbReference type="Proteomes" id="UP000317369"/>
    </source>
</evidence>
<dbReference type="KEGG" id="pcor:KS4_35690"/>
<sequence>MTVYVVRSFFVWMRGSLKGGEGKPNKVSVIDKEMIVLCGLGKRRGGEGIKKTSPQPKPRTRGGGSNLVATAEVT</sequence>
<proteinExistence type="predicted"/>
<gene>
    <name evidence="2" type="ORF">KS4_35690</name>
</gene>
<feature type="region of interest" description="Disordered" evidence="1">
    <location>
        <begin position="44"/>
        <end position="74"/>
    </location>
</feature>
<protein>
    <submittedName>
        <fullName evidence="2">Uncharacterized protein</fullName>
    </submittedName>
</protein>
<reference evidence="2 3" key="1">
    <citation type="submission" date="2019-02" db="EMBL/GenBank/DDBJ databases">
        <title>Deep-cultivation of Planctomycetes and their phenomic and genomic characterization uncovers novel biology.</title>
        <authorList>
            <person name="Wiegand S."/>
            <person name="Jogler M."/>
            <person name="Boedeker C."/>
            <person name="Pinto D."/>
            <person name="Vollmers J."/>
            <person name="Rivas-Marin E."/>
            <person name="Kohn T."/>
            <person name="Peeters S.H."/>
            <person name="Heuer A."/>
            <person name="Rast P."/>
            <person name="Oberbeckmann S."/>
            <person name="Bunk B."/>
            <person name="Jeske O."/>
            <person name="Meyerdierks A."/>
            <person name="Storesund J.E."/>
            <person name="Kallscheuer N."/>
            <person name="Luecker S."/>
            <person name="Lage O.M."/>
            <person name="Pohl T."/>
            <person name="Merkel B.J."/>
            <person name="Hornburger P."/>
            <person name="Mueller R.-W."/>
            <person name="Bruemmer F."/>
            <person name="Labrenz M."/>
            <person name="Spormann A.M."/>
            <person name="Op den Camp H."/>
            <person name="Overmann J."/>
            <person name="Amann R."/>
            <person name="Jetten M.S.M."/>
            <person name="Mascher T."/>
            <person name="Medema M.H."/>
            <person name="Devos D.P."/>
            <person name="Kaster A.-K."/>
            <person name="Ovreas L."/>
            <person name="Rohde M."/>
            <person name="Galperin M.Y."/>
            <person name="Jogler C."/>
        </authorList>
    </citation>
    <scope>NUCLEOTIDE SEQUENCE [LARGE SCALE GENOMIC DNA]</scope>
    <source>
        <strain evidence="2 3">KS4</strain>
    </source>
</reference>